<proteinExistence type="predicted"/>
<evidence type="ECO:0000313" key="2">
    <source>
        <dbReference type="EMBL" id="MFD1586372.1"/>
    </source>
</evidence>
<gene>
    <name evidence="2" type="ORF">ACFR9U_05225</name>
</gene>
<dbReference type="RefSeq" id="WP_247379898.1">
    <property type="nucleotide sequence ID" value="NZ_JALLGV010000007.1"/>
</dbReference>
<name>A0ABD6C910_9EURY</name>
<dbReference type="InterPro" id="IPR043868">
    <property type="entry name" value="DUF5828"/>
</dbReference>
<dbReference type="Pfam" id="PF19146">
    <property type="entry name" value="DUF5828"/>
    <property type="match status" value="1"/>
</dbReference>
<sequence>MEESVSGFKTRGRWVDVVEHGERISRAIRDIEADPEVELATDVGALEEFDEWRPKADERLDEDVNEKTAEQASVDEGEGEKAGKEPDEDLQTAGEKLTESYEKLDEPDEAVDKWGESLDYVARAADSAGRKALRAVEGAVYRNVMTQMSPYYFDNELVSANLQRAGRGDVPEYVFEVNVNDDDLKIRVSNRLADYEQSVDRWHVDTPKETDVIEAVEGVEMPEPNGELDPETNDPSDPDAEPDDS</sequence>
<evidence type="ECO:0000256" key="1">
    <source>
        <dbReference type="SAM" id="MobiDB-lite"/>
    </source>
</evidence>
<feature type="region of interest" description="Disordered" evidence="1">
    <location>
        <begin position="218"/>
        <end position="245"/>
    </location>
</feature>
<reference evidence="2 3" key="1">
    <citation type="journal article" date="2019" name="Int. J. Syst. Evol. Microbiol.">
        <title>The Global Catalogue of Microorganisms (GCM) 10K type strain sequencing project: providing services to taxonomists for standard genome sequencing and annotation.</title>
        <authorList>
            <consortium name="The Broad Institute Genomics Platform"/>
            <consortium name="The Broad Institute Genome Sequencing Center for Infectious Disease"/>
            <person name="Wu L."/>
            <person name="Ma J."/>
        </authorList>
    </citation>
    <scope>NUCLEOTIDE SEQUENCE [LARGE SCALE GENOMIC DNA]</scope>
    <source>
        <strain evidence="2 3">CGMCC 1.12125</strain>
    </source>
</reference>
<keyword evidence="3" id="KW-1185">Reference proteome</keyword>
<feature type="region of interest" description="Disordered" evidence="1">
    <location>
        <begin position="50"/>
        <end position="109"/>
    </location>
</feature>
<evidence type="ECO:0000313" key="3">
    <source>
        <dbReference type="Proteomes" id="UP001597119"/>
    </source>
</evidence>
<protein>
    <submittedName>
        <fullName evidence="2">DUF5828 family protein</fullName>
    </submittedName>
</protein>
<organism evidence="2 3">
    <name type="scientific">Halorientalis brevis</name>
    <dbReference type="NCBI Taxonomy" id="1126241"/>
    <lineage>
        <taxon>Archaea</taxon>
        <taxon>Methanobacteriati</taxon>
        <taxon>Methanobacteriota</taxon>
        <taxon>Stenosarchaea group</taxon>
        <taxon>Halobacteria</taxon>
        <taxon>Halobacteriales</taxon>
        <taxon>Haloarculaceae</taxon>
        <taxon>Halorientalis</taxon>
    </lineage>
</organism>
<feature type="compositionally biased region" description="Acidic residues" evidence="1">
    <location>
        <begin position="226"/>
        <end position="245"/>
    </location>
</feature>
<dbReference type="EMBL" id="JBHUDJ010000002">
    <property type="protein sequence ID" value="MFD1586372.1"/>
    <property type="molecule type" value="Genomic_DNA"/>
</dbReference>
<accession>A0ABD6C910</accession>
<comment type="caution">
    <text evidence="2">The sequence shown here is derived from an EMBL/GenBank/DDBJ whole genome shotgun (WGS) entry which is preliminary data.</text>
</comment>
<dbReference type="Proteomes" id="UP001597119">
    <property type="component" value="Unassembled WGS sequence"/>
</dbReference>
<feature type="compositionally biased region" description="Basic and acidic residues" evidence="1">
    <location>
        <begin position="96"/>
        <end position="109"/>
    </location>
</feature>
<dbReference type="AlphaFoldDB" id="A0ABD6C910"/>